<dbReference type="AlphaFoldDB" id="A0A2S3V298"/>
<comment type="caution">
    <text evidence="1">The sequence shown here is derived from an EMBL/GenBank/DDBJ whole genome shotgun (WGS) entry which is preliminary data.</text>
</comment>
<dbReference type="RefSeq" id="WP_103220472.1">
    <property type="nucleotide sequence ID" value="NZ_PPCN01000001.1"/>
</dbReference>
<proteinExistence type="predicted"/>
<dbReference type="OrthoDB" id="7679198at2"/>
<evidence type="ECO:0000313" key="2">
    <source>
        <dbReference type="Proteomes" id="UP000236959"/>
    </source>
</evidence>
<name>A0A2S3V298_9HYPH</name>
<sequence>MQPHLERLLRNSLFLFKACAGAARHAALPLALLTGACQSDAHNARLESEFIGRTTAAFFAEYGPPDQVIALEQDLKRDATDRVLDREDPKELVYYWSSGKRKSAKAPVPSADVCDLAILTSAGGEILVIEAQDKGGGIEAAKARCAAHIR</sequence>
<evidence type="ECO:0000313" key="1">
    <source>
        <dbReference type="EMBL" id="POF33809.1"/>
    </source>
</evidence>
<keyword evidence="2" id="KW-1185">Reference proteome</keyword>
<dbReference type="EMBL" id="PPCN01000001">
    <property type="protein sequence ID" value="POF33809.1"/>
    <property type="molecule type" value="Genomic_DNA"/>
</dbReference>
<reference evidence="1 2" key="1">
    <citation type="submission" date="2018-01" db="EMBL/GenBank/DDBJ databases">
        <title>Genomic Encyclopedia of Archaeal and Bacterial Type Strains, Phase II (KMG-II): from individual species to whole genera.</title>
        <authorList>
            <person name="Goeker M."/>
        </authorList>
    </citation>
    <scope>NUCLEOTIDE SEQUENCE [LARGE SCALE GENOMIC DNA]</scope>
    <source>
        <strain evidence="1 2">DSM 17023</strain>
    </source>
</reference>
<gene>
    <name evidence="1" type="ORF">CLV41_101258</name>
</gene>
<organism evidence="1 2">
    <name type="scientific">Roseibium marinum</name>
    <dbReference type="NCBI Taxonomy" id="281252"/>
    <lineage>
        <taxon>Bacteria</taxon>
        <taxon>Pseudomonadati</taxon>
        <taxon>Pseudomonadota</taxon>
        <taxon>Alphaproteobacteria</taxon>
        <taxon>Hyphomicrobiales</taxon>
        <taxon>Stappiaceae</taxon>
        <taxon>Roseibium</taxon>
    </lineage>
</organism>
<protein>
    <submittedName>
        <fullName evidence="1">Uncharacterized protein</fullName>
    </submittedName>
</protein>
<accession>A0A2S3V298</accession>
<dbReference type="Proteomes" id="UP000236959">
    <property type="component" value="Unassembled WGS sequence"/>
</dbReference>